<dbReference type="Gramene" id="TKW03740">
    <property type="protein sequence ID" value="TKW03740"/>
    <property type="gene ID" value="SEVIR_7G062500v2"/>
</dbReference>
<organism evidence="1 2">
    <name type="scientific">Setaria viridis</name>
    <name type="common">Green bristlegrass</name>
    <name type="synonym">Setaria italica subsp. viridis</name>
    <dbReference type="NCBI Taxonomy" id="4556"/>
    <lineage>
        <taxon>Eukaryota</taxon>
        <taxon>Viridiplantae</taxon>
        <taxon>Streptophyta</taxon>
        <taxon>Embryophyta</taxon>
        <taxon>Tracheophyta</taxon>
        <taxon>Spermatophyta</taxon>
        <taxon>Magnoliopsida</taxon>
        <taxon>Liliopsida</taxon>
        <taxon>Poales</taxon>
        <taxon>Poaceae</taxon>
        <taxon>PACMAD clade</taxon>
        <taxon>Panicoideae</taxon>
        <taxon>Panicodae</taxon>
        <taxon>Paniceae</taxon>
        <taxon>Cenchrinae</taxon>
        <taxon>Setaria</taxon>
    </lineage>
</organism>
<sequence>MGSSYTSLLRKRVYANLLPFLPTPMTYKWVEFHEVKMEHIFSRWDYGGDAYLYIILVDEQGTKIEATACGNHHMLFDSVLIEGETYDFLGVCFAPTYVDPIRRHCLTRKNSKRTAG</sequence>
<dbReference type="Proteomes" id="UP000298652">
    <property type="component" value="Chromosome 7"/>
</dbReference>
<name>A0A4U6TMD3_SETVI</name>
<dbReference type="EMBL" id="CM016558">
    <property type="protein sequence ID" value="TKW03740.1"/>
    <property type="molecule type" value="Genomic_DNA"/>
</dbReference>
<evidence type="ECO:0008006" key="3">
    <source>
        <dbReference type="Google" id="ProtNLM"/>
    </source>
</evidence>
<accession>A0A4U6TMD3</accession>
<evidence type="ECO:0000313" key="2">
    <source>
        <dbReference type="Proteomes" id="UP000298652"/>
    </source>
</evidence>
<reference evidence="1" key="1">
    <citation type="submission" date="2019-03" db="EMBL/GenBank/DDBJ databases">
        <title>WGS assembly of Setaria viridis.</title>
        <authorList>
            <person name="Huang P."/>
            <person name="Jenkins J."/>
            <person name="Grimwood J."/>
            <person name="Barry K."/>
            <person name="Healey A."/>
            <person name="Mamidi S."/>
            <person name="Sreedasyam A."/>
            <person name="Shu S."/>
            <person name="Feldman M."/>
            <person name="Wu J."/>
            <person name="Yu Y."/>
            <person name="Chen C."/>
            <person name="Johnson J."/>
            <person name="Rokhsar D."/>
            <person name="Baxter I."/>
            <person name="Schmutz J."/>
            <person name="Brutnell T."/>
            <person name="Kellogg E."/>
        </authorList>
    </citation>
    <scope>NUCLEOTIDE SEQUENCE [LARGE SCALE GENOMIC DNA]</scope>
</reference>
<proteinExistence type="predicted"/>
<keyword evidence="2" id="KW-1185">Reference proteome</keyword>
<gene>
    <name evidence="1" type="ORF">SEVIR_7G062500v2</name>
</gene>
<dbReference type="AlphaFoldDB" id="A0A4U6TMD3"/>
<dbReference type="OMA" id="SKELWIC"/>
<protein>
    <recommendedName>
        <fullName evidence="3">DUF223 domain-containing protein</fullName>
    </recommendedName>
</protein>
<evidence type="ECO:0000313" key="1">
    <source>
        <dbReference type="EMBL" id="TKW03740.1"/>
    </source>
</evidence>